<sequence>MAPPRNKVIEVAPTETMDISALEARSKKREDPVLNKEKQPMFEDEAALIDKLEGAKVQKRKRTANEEKKKVVSQMQVQMNVPGLLSLVPIAEENAPNDGDMGIIPKIEVVDNCELLFPSWSVRMKRHKASSGTEKEVKEMKTMLSGVEIVTDWSWSHLMDSLALASFQAKKDKHIEMKLDGTQNTKIGEEMTSRCRKRKSISPNGKGKYVKLA</sequence>
<dbReference type="Proteomes" id="UP001060085">
    <property type="component" value="Linkage Group LG03"/>
</dbReference>
<reference evidence="2" key="1">
    <citation type="journal article" date="2023" name="Nat. Plants">
        <title>Single-cell RNA sequencing provides a high-resolution roadmap for understanding the multicellular compartmentation of specialized metabolism.</title>
        <authorList>
            <person name="Sun S."/>
            <person name="Shen X."/>
            <person name="Li Y."/>
            <person name="Li Y."/>
            <person name="Wang S."/>
            <person name="Li R."/>
            <person name="Zhang H."/>
            <person name="Shen G."/>
            <person name="Guo B."/>
            <person name="Wei J."/>
            <person name="Xu J."/>
            <person name="St-Pierre B."/>
            <person name="Chen S."/>
            <person name="Sun C."/>
        </authorList>
    </citation>
    <scope>NUCLEOTIDE SEQUENCE [LARGE SCALE GENOMIC DNA]</scope>
</reference>
<protein>
    <submittedName>
        <fullName evidence="1">Uncharacterized protein</fullName>
    </submittedName>
</protein>
<organism evidence="1 2">
    <name type="scientific">Catharanthus roseus</name>
    <name type="common">Madagascar periwinkle</name>
    <name type="synonym">Vinca rosea</name>
    <dbReference type="NCBI Taxonomy" id="4058"/>
    <lineage>
        <taxon>Eukaryota</taxon>
        <taxon>Viridiplantae</taxon>
        <taxon>Streptophyta</taxon>
        <taxon>Embryophyta</taxon>
        <taxon>Tracheophyta</taxon>
        <taxon>Spermatophyta</taxon>
        <taxon>Magnoliopsida</taxon>
        <taxon>eudicotyledons</taxon>
        <taxon>Gunneridae</taxon>
        <taxon>Pentapetalae</taxon>
        <taxon>asterids</taxon>
        <taxon>lamiids</taxon>
        <taxon>Gentianales</taxon>
        <taxon>Apocynaceae</taxon>
        <taxon>Rauvolfioideae</taxon>
        <taxon>Vinceae</taxon>
        <taxon>Catharanthinae</taxon>
        <taxon>Catharanthus</taxon>
    </lineage>
</organism>
<accession>A0ACC0BFS0</accession>
<evidence type="ECO:0000313" key="1">
    <source>
        <dbReference type="EMBL" id="KAI5671438.1"/>
    </source>
</evidence>
<dbReference type="EMBL" id="CM044703">
    <property type="protein sequence ID" value="KAI5671438.1"/>
    <property type="molecule type" value="Genomic_DNA"/>
</dbReference>
<gene>
    <name evidence="1" type="ORF">M9H77_11802</name>
</gene>
<name>A0ACC0BFS0_CATRO</name>
<evidence type="ECO:0000313" key="2">
    <source>
        <dbReference type="Proteomes" id="UP001060085"/>
    </source>
</evidence>
<proteinExistence type="predicted"/>
<comment type="caution">
    <text evidence="1">The sequence shown here is derived from an EMBL/GenBank/DDBJ whole genome shotgun (WGS) entry which is preliminary data.</text>
</comment>
<keyword evidence="2" id="KW-1185">Reference proteome</keyword>